<dbReference type="CDD" id="cd00060">
    <property type="entry name" value="FHA"/>
    <property type="match status" value="1"/>
</dbReference>
<evidence type="ECO:0000256" key="2">
    <source>
        <dbReference type="SAM" id="MobiDB-lite"/>
    </source>
</evidence>
<comment type="caution">
    <text evidence="4">The sequence shown here is derived from an EMBL/GenBank/DDBJ whole genome shotgun (WGS) entry which is preliminary data.</text>
</comment>
<organism evidence="4 5">
    <name type="scientific">Herbiconiux moechotypicola</name>
    <dbReference type="NCBI Taxonomy" id="637393"/>
    <lineage>
        <taxon>Bacteria</taxon>
        <taxon>Bacillati</taxon>
        <taxon>Actinomycetota</taxon>
        <taxon>Actinomycetes</taxon>
        <taxon>Micrococcales</taxon>
        <taxon>Microbacteriaceae</taxon>
        <taxon>Herbiconiux</taxon>
    </lineage>
</organism>
<dbReference type="EMBL" id="BAAAQY010000002">
    <property type="protein sequence ID" value="GAA2227355.1"/>
    <property type="molecule type" value="Genomic_DNA"/>
</dbReference>
<feature type="compositionally biased region" description="Low complexity" evidence="2">
    <location>
        <begin position="161"/>
        <end position="179"/>
    </location>
</feature>
<feature type="domain" description="FHA" evidence="3">
    <location>
        <begin position="395"/>
        <end position="449"/>
    </location>
</feature>
<evidence type="ECO:0000313" key="5">
    <source>
        <dbReference type="Proteomes" id="UP001500929"/>
    </source>
</evidence>
<feature type="region of interest" description="Disordered" evidence="2">
    <location>
        <begin position="242"/>
        <end position="290"/>
    </location>
</feature>
<dbReference type="SUPFAM" id="SSF49879">
    <property type="entry name" value="SMAD/FHA domain"/>
    <property type="match status" value="1"/>
</dbReference>
<feature type="compositionally biased region" description="Low complexity" evidence="2">
    <location>
        <begin position="186"/>
        <end position="198"/>
    </location>
</feature>
<dbReference type="Proteomes" id="UP001500929">
    <property type="component" value="Unassembled WGS sequence"/>
</dbReference>
<protein>
    <recommendedName>
        <fullName evidence="3">FHA domain-containing protein</fullName>
    </recommendedName>
</protein>
<evidence type="ECO:0000313" key="4">
    <source>
        <dbReference type="EMBL" id="GAA2227355.1"/>
    </source>
</evidence>
<evidence type="ECO:0000259" key="3">
    <source>
        <dbReference type="PROSITE" id="PS50006"/>
    </source>
</evidence>
<keyword evidence="5" id="KW-1185">Reference proteome</keyword>
<dbReference type="InterPro" id="IPR000253">
    <property type="entry name" value="FHA_dom"/>
</dbReference>
<evidence type="ECO:0000256" key="1">
    <source>
        <dbReference type="ARBA" id="ARBA00022553"/>
    </source>
</evidence>
<dbReference type="PROSITE" id="PS50006">
    <property type="entry name" value="FHA_DOMAIN"/>
    <property type="match status" value="1"/>
</dbReference>
<reference evidence="4 5" key="1">
    <citation type="journal article" date="2019" name="Int. J. Syst. Evol. Microbiol.">
        <title>The Global Catalogue of Microorganisms (GCM) 10K type strain sequencing project: providing services to taxonomists for standard genome sequencing and annotation.</title>
        <authorList>
            <consortium name="The Broad Institute Genomics Platform"/>
            <consortium name="The Broad Institute Genome Sequencing Center for Infectious Disease"/>
            <person name="Wu L."/>
            <person name="Ma J."/>
        </authorList>
    </citation>
    <scope>NUCLEOTIDE SEQUENCE [LARGE SCALE GENOMIC DNA]</scope>
    <source>
        <strain evidence="4 5">JCM 16117</strain>
    </source>
</reference>
<accession>A0ABN3DCF1</accession>
<keyword evidence="1" id="KW-0597">Phosphoprotein</keyword>
<feature type="compositionally biased region" description="Low complexity" evidence="2">
    <location>
        <begin position="262"/>
        <end position="271"/>
    </location>
</feature>
<dbReference type="Gene3D" id="2.60.200.20">
    <property type="match status" value="1"/>
</dbReference>
<name>A0ABN3DCF1_9MICO</name>
<gene>
    <name evidence="4" type="ORF">GCM10009851_09440</name>
</gene>
<proteinExistence type="predicted"/>
<feature type="region of interest" description="Disordered" evidence="2">
    <location>
        <begin position="160"/>
        <end position="198"/>
    </location>
</feature>
<dbReference type="Pfam" id="PF00498">
    <property type="entry name" value="FHA"/>
    <property type="match status" value="1"/>
</dbReference>
<dbReference type="InterPro" id="IPR008984">
    <property type="entry name" value="SMAD_FHA_dom_sf"/>
</dbReference>
<dbReference type="RefSeq" id="WP_259478126.1">
    <property type="nucleotide sequence ID" value="NZ_BAAAQY010000002.1"/>
</dbReference>
<sequence length="489" mass="49192">MTTIHYTPGPWRAAVTPQGVAVLPSGVTGETLERIRASLAAGHGLGAVLESLTGAFGTSLRSIPPFAVAAVEGGSVRLAVRGPLVAAVTESGGGYEVSGADVTTWSERVVASAVGVVIETGAETHAPGERFVIADGVVLCSRVELTPDGSGGAVEVQPDEASMAAAPTTSIPTPPALSTEAPTGDAPTSAASPVASPAVSPAVEAVIDDLESTRDELPDDAYDHLWGATVVKSVEDAAVRDLDDEEPVEVAPAPSTAPDIVAAAPSSSTTAPEPPAPAAPAAPVAPSTGLIDSLPDFGAVGAPTPGFDARTVPPAPAAPAPALAPEASAVTPGAAAVADDDHDGLTVTVSELEALRRLESAAPAPAADSGDGADAVSLGRIVLSTGDVHPLDRPVVIGRRPRANRVQPDHVPLLVTVPSPEQDISRNHLEVRLEGRHVLVVDLDTTNGSVRHRVGAPPLRLAPNEPVLVLDGDVVDLGDGVTVTFEDIP</sequence>